<dbReference type="SUPFAM" id="SSF56935">
    <property type="entry name" value="Porins"/>
    <property type="match status" value="1"/>
</dbReference>
<dbReference type="OrthoDB" id="193289at2"/>
<feature type="signal peptide" evidence="1">
    <location>
        <begin position="1"/>
        <end position="23"/>
    </location>
</feature>
<feature type="chain" id="PRO_5002774283" description="Porin domain-containing protein" evidence="1">
    <location>
        <begin position="24"/>
        <end position="323"/>
    </location>
</feature>
<dbReference type="KEGG" id="ote:Oter_4230"/>
<evidence type="ECO:0000313" key="3">
    <source>
        <dbReference type="Proteomes" id="UP000007013"/>
    </source>
</evidence>
<organism evidence="2 3">
    <name type="scientific">Opitutus terrae (strain DSM 11246 / JCM 15787 / PB90-1)</name>
    <dbReference type="NCBI Taxonomy" id="452637"/>
    <lineage>
        <taxon>Bacteria</taxon>
        <taxon>Pseudomonadati</taxon>
        <taxon>Verrucomicrobiota</taxon>
        <taxon>Opitutia</taxon>
        <taxon>Opitutales</taxon>
        <taxon>Opitutaceae</taxon>
        <taxon>Opitutus</taxon>
    </lineage>
</organism>
<keyword evidence="3" id="KW-1185">Reference proteome</keyword>
<dbReference type="Pfam" id="PF07642">
    <property type="entry name" value="BBP2"/>
    <property type="match status" value="1"/>
</dbReference>
<dbReference type="EMBL" id="CP001032">
    <property type="protein sequence ID" value="ACB77503.1"/>
    <property type="molecule type" value="Genomic_DNA"/>
</dbReference>
<evidence type="ECO:0000313" key="2">
    <source>
        <dbReference type="EMBL" id="ACB77503.1"/>
    </source>
</evidence>
<dbReference type="InterPro" id="IPR011486">
    <property type="entry name" value="BBP2"/>
</dbReference>
<protein>
    <recommendedName>
        <fullName evidence="4">Porin domain-containing protein</fullName>
    </recommendedName>
</protein>
<evidence type="ECO:0000256" key="1">
    <source>
        <dbReference type="SAM" id="SignalP"/>
    </source>
</evidence>
<name>B1ZP14_OPITP</name>
<proteinExistence type="predicted"/>
<reference evidence="2 3" key="1">
    <citation type="journal article" date="2011" name="J. Bacteriol.">
        <title>Genome sequence of the verrucomicrobium Opitutus terrae PB90-1, an abundant inhabitant of rice paddy soil ecosystems.</title>
        <authorList>
            <person name="van Passel M.W."/>
            <person name="Kant R."/>
            <person name="Palva A."/>
            <person name="Copeland A."/>
            <person name="Lucas S."/>
            <person name="Lapidus A."/>
            <person name="Glavina del Rio T."/>
            <person name="Pitluck S."/>
            <person name="Goltsman E."/>
            <person name="Clum A."/>
            <person name="Sun H."/>
            <person name="Schmutz J."/>
            <person name="Larimer F.W."/>
            <person name="Land M.L."/>
            <person name="Hauser L."/>
            <person name="Kyrpides N."/>
            <person name="Mikhailova N."/>
            <person name="Richardson P.P."/>
            <person name="Janssen P.H."/>
            <person name="de Vos W.M."/>
            <person name="Smidt H."/>
        </authorList>
    </citation>
    <scope>NUCLEOTIDE SEQUENCE [LARGE SCALE GENOMIC DNA]</scope>
    <source>
        <strain evidence="3">DSM 11246 / JCM 15787 / PB90-1</strain>
    </source>
</reference>
<dbReference type="HOGENOM" id="CLU_865854_0_0_0"/>
<sequence>MIKPISKLTSAVLTLAAVVAAQADVKVNEHFSVNGYAIGAATNTDVDGGDNIDTYFESKGSPAVVNADAIKLGLLGSAGQFSAYGSVLYLPGAANEAGLLDAYATYDTGAGLKITGGKFLSYLGYEAFDPVNMAQLTYGSTIFAIPAYHTGAKLDYTGAGFSAGLAVVDSVFSGPRGFFEGDREYSDDIGWEAMVTYTGIDKLTVFAGVALEDTDGAADDLFIFDLWASYALTDKVTIAAEYDTQNDVMDGWLAFLSYKFNDQFSTAFRVSGVEWDGGGSDTKYTIAPTYTINANLALRAEVSVGEGDTGDYTFYGVQAVFKF</sequence>
<dbReference type="RefSeq" id="WP_012377031.1">
    <property type="nucleotide sequence ID" value="NC_010571.1"/>
</dbReference>
<dbReference type="AlphaFoldDB" id="B1ZP14"/>
<keyword evidence="1" id="KW-0732">Signal</keyword>
<evidence type="ECO:0008006" key="4">
    <source>
        <dbReference type="Google" id="ProtNLM"/>
    </source>
</evidence>
<dbReference type="Proteomes" id="UP000007013">
    <property type="component" value="Chromosome"/>
</dbReference>
<accession>B1ZP14</accession>
<dbReference type="STRING" id="452637.Oter_4230"/>
<gene>
    <name evidence="2" type="ordered locus">Oter_4230</name>
</gene>
<dbReference type="eggNOG" id="ENOG5030V4Z">
    <property type="taxonomic scope" value="Bacteria"/>
</dbReference>